<evidence type="ECO:0000313" key="2">
    <source>
        <dbReference type="Proteomes" id="UP000070319"/>
    </source>
</evidence>
<gene>
    <name evidence="1" type="ORF">HMPREF2531_00188</name>
</gene>
<name>A0A139LVB6_9BACE</name>
<dbReference type="EMBL" id="LTDF01000023">
    <property type="protein sequence ID" value="KXT55376.1"/>
    <property type="molecule type" value="Genomic_DNA"/>
</dbReference>
<reference evidence="1 2" key="1">
    <citation type="submission" date="2016-02" db="EMBL/GenBank/DDBJ databases">
        <authorList>
            <person name="Wen L."/>
            <person name="He K."/>
            <person name="Yang H."/>
        </authorList>
    </citation>
    <scope>NUCLEOTIDE SEQUENCE [LARGE SCALE GENOMIC DNA]</scope>
    <source>
        <strain evidence="1 2">KLE1704</strain>
    </source>
</reference>
<dbReference type="PATRIC" id="fig|329854.7.peg.198"/>
<proteinExistence type="predicted"/>
<organism evidence="1">
    <name type="scientific">Bacteroides intestinalis</name>
    <dbReference type="NCBI Taxonomy" id="329854"/>
    <lineage>
        <taxon>Bacteria</taxon>
        <taxon>Pseudomonadati</taxon>
        <taxon>Bacteroidota</taxon>
        <taxon>Bacteroidia</taxon>
        <taxon>Bacteroidales</taxon>
        <taxon>Bacteroidaceae</taxon>
        <taxon>Bacteroides</taxon>
    </lineage>
</organism>
<comment type="caution">
    <text evidence="1">The sequence shown here is derived from an EMBL/GenBank/DDBJ whole genome shotgun (WGS) entry which is preliminary data.</text>
</comment>
<sequence length="61" mass="6800">MDKKMLSEVSGERYLCGVTGKKGRKPVDELTREQGAAQCFYAAWNLVPLSTRPLVNFPSKP</sequence>
<dbReference type="Proteomes" id="UP000070319">
    <property type="component" value="Unassembled WGS sequence"/>
</dbReference>
<dbReference type="AlphaFoldDB" id="A0A139LVB6"/>
<accession>A0A139LVB6</accession>
<protein>
    <submittedName>
        <fullName evidence="1">Uncharacterized protein</fullName>
    </submittedName>
</protein>
<evidence type="ECO:0000313" key="1">
    <source>
        <dbReference type="EMBL" id="KXT55376.1"/>
    </source>
</evidence>